<evidence type="ECO:0000256" key="1">
    <source>
        <dbReference type="ARBA" id="ARBA00002994"/>
    </source>
</evidence>
<evidence type="ECO:0000313" key="9">
    <source>
        <dbReference type="Proteomes" id="UP000194000"/>
    </source>
</evidence>
<comment type="catalytic activity">
    <reaction evidence="6">
        <text>a 4-saturated-(3S)-3-hydroxyacyl-CoA = a (3E)-enoyl-CoA + H2O</text>
        <dbReference type="Rhea" id="RHEA:20724"/>
        <dbReference type="ChEBI" id="CHEBI:15377"/>
        <dbReference type="ChEBI" id="CHEBI:58521"/>
        <dbReference type="ChEBI" id="CHEBI:137480"/>
        <dbReference type="EC" id="4.2.1.17"/>
    </reaction>
</comment>
<dbReference type="GO" id="GO:0006635">
    <property type="term" value="P:fatty acid beta-oxidation"/>
    <property type="evidence" value="ECO:0007669"/>
    <property type="project" value="TreeGrafter"/>
</dbReference>
<keyword evidence="3" id="KW-0276">Fatty acid metabolism</keyword>
<gene>
    <name evidence="8" type="ORF">AWC06_02945</name>
</gene>
<sequence>MHDQPRLLTQQDGRVLTVTFNHPPRPFFDPPMAIELDELTRKLRRDKTIGAVVFTGTDDTYLTHLDMPSLARACQVLPFRVPYPAARAAAVASNLAARSAGFQRLLQRTAAADFVFEANTYAALRRMNAMDKVFLTAINGLALGAGCVFALACDIRVVADDVQIGLPESALDILAAGGGSQRLVRMVGAGRALGMLLEGEFLTAEAAHRYGLVHRVVARSDLAQEVADLAQRLATRSPLINREIKRMVYRAADRRFAQATRIEAASLITTATSGRARQKIRAYHDWLAAHPELPDAVIETGFEVLRSGGMPATR</sequence>
<evidence type="ECO:0000256" key="5">
    <source>
        <dbReference type="ARBA" id="ARBA00023709"/>
    </source>
</evidence>
<dbReference type="AlphaFoldDB" id="A0A1X1UK30"/>
<evidence type="ECO:0000313" key="8">
    <source>
        <dbReference type="EMBL" id="ORV57141.1"/>
    </source>
</evidence>
<comment type="function">
    <text evidence="1">Could possibly oxidize fatty acids using specific components.</text>
</comment>
<organism evidence="8 9">
    <name type="scientific">Mycobacterium fragae</name>
    <dbReference type="NCBI Taxonomy" id="1260918"/>
    <lineage>
        <taxon>Bacteria</taxon>
        <taxon>Bacillati</taxon>
        <taxon>Actinomycetota</taxon>
        <taxon>Actinomycetes</taxon>
        <taxon>Mycobacteriales</taxon>
        <taxon>Mycobacteriaceae</taxon>
        <taxon>Mycobacterium</taxon>
    </lineage>
</organism>
<dbReference type="PANTHER" id="PTHR11941:SF54">
    <property type="entry name" value="ENOYL-COA HYDRATASE, MITOCHONDRIAL"/>
    <property type="match status" value="1"/>
</dbReference>
<dbReference type="InterPro" id="IPR029045">
    <property type="entry name" value="ClpP/crotonase-like_dom_sf"/>
</dbReference>
<dbReference type="GO" id="GO:0004300">
    <property type="term" value="F:enoyl-CoA hydratase activity"/>
    <property type="evidence" value="ECO:0007669"/>
    <property type="project" value="UniProtKB-EC"/>
</dbReference>
<dbReference type="Gene3D" id="3.90.226.10">
    <property type="entry name" value="2-enoyl-CoA Hydratase, Chain A, domain 1"/>
    <property type="match status" value="1"/>
</dbReference>
<evidence type="ECO:0000256" key="6">
    <source>
        <dbReference type="ARBA" id="ARBA00023717"/>
    </source>
</evidence>
<dbReference type="EMBL" id="LQOW01000031">
    <property type="protein sequence ID" value="ORV57141.1"/>
    <property type="molecule type" value="Genomic_DNA"/>
</dbReference>
<proteinExistence type="inferred from homology"/>
<protein>
    <recommendedName>
        <fullName evidence="10">Enoyl-CoA hydratase</fullName>
    </recommendedName>
</protein>
<accession>A0A1X1UK30</accession>
<dbReference type="STRING" id="1260918.AWC06_02945"/>
<name>A0A1X1UK30_9MYCO</name>
<reference evidence="8 9" key="1">
    <citation type="submission" date="2016-01" db="EMBL/GenBank/DDBJ databases">
        <title>The new phylogeny of the genus Mycobacterium.</title>
        <authorList>
            <person name="Tarcisio F."/>
            <person name="Conor M."/>
            <person name="Antonella G."/>
            <person name="Elisabetta G."/>
            <person name="Giulia F.S."/>
            <person name="Sara T."/>
            <person name="Anna F."/>
            <person name="Clotilde B."/>
            <person name="Roberto B."/>
            <person name="Veronica D.S."/>
            <person name="Fabio R."/>
            <person name="Monica P."/>
            <person name="Olivier J."/>
            <person name="Enrico T."/>
            <person name="Nicola S."/>
        </authorList>
    </citation>
    <scope>NUCLEOTIDE SEQUENCE [LARGE SCALE GENOMIC DNA]</scope>
    <source>
        <strain evidence="8 9">DSM 45731</strain>
    </source>
</reference>
<comment type="catalytic activity">
    <reaction evidence="5">
        <text>a (3S)-3-hydroxyacyl-CoA = a (2E)-enoyl-CoA + H2O</text>
        <dbReference type="Rhea" id="RHEA:16105"/>
        <dbReference type="ChEBI" id="CHEBI:15377"/>
        <dbReference type="ChEBI" id="CHEBI:57318"/>
        <dbReference type="ChEBI" id="CHEBI:58856"/>
        <dbReference type="EC" id="4.2.1.17"/>
    </reaction>
</comment>
<evidence type="ECO:0000256" key="7">
    <source>
        <dbReference type="RuleBase" id="RU003707"/>
    </source>
</evidence>
<evidence type="ECO:0000256" key="4">
    <source>
        <dbReference type="ARBA" id="ARBA00023098"/>
    </source>
</evidence>
<dbReference type="InterPro" id="IPR001753">
    <property type="entry name" value="Enoyl-CoA_hydra/iso"/>
</dbReference>
<evidence type="ECO:0000256" key="3">
    <source>
        <dbReference type="ARBA" id="ARBA00022832"/>
    </source>
</evidence>
<keyword evidence="4" id="KW-0443">Lipid metabolism</keyword>
<dbReference type="Proteomes" id="UP000194000">
    <property type="component" value="Unassembled WGS sequence"/>
</dbReference>
<dbReference type="PANTHER" id="PTHR11941">
    <property type="entry name" value="ENOYL-COA HYDRATASE-RELATED"/>
    <property type="match status" value="1"/>
</dbReference>
<dbReference type="InterPro" id="IPR018376">
    <property type="entry name" value="Enoyl-CoA_hyd/isom_CS"/>
</dbReference>
<comment type="similarity">
    <text evidence="2 7">Belongs to the enoyl-CoA hydratase/isomerase family.</text>
</comment>
<dbReference type="PROSITE" id="PS00166">
    <property type="entry name" value="ENOYL_COA_HYDRATASE"/>
    <property type="match status" value="1"/>
</dbReference>
<dbReference type="Pfam" id="PF00378">
    <property type="entry name" value="ECH_1"/>
    <property type="match status" value="1"/>
</dbReference>
<dbReference type="SUPFAM" id="SSF52096">
    <property type="entry name" value="ClpP/crotonase"/>
    <property type="match status" value="1"/>
</dbReference>
<evidence type="ECO:0008006" key="10">
    <source>
        <dbReference type="Google" id="ProtNLM"/>
    </source>
</evidence>
<evidence type="ECO:0000256" key="2">
    <source>
        <dbReference type="ARBA" id="ARBA00005254"/>
    </source>
</evidence>
<dbReference type="OrthoDB" id="9775794at2"/>
<comment type="caution">
    <text evidence="8">The sequence shown here is derived from an EMBL/GenBank/DDBJ whole genome shotgun (WGS) entry which is preliminary data.</text>
</comment>
<keyword evidence="9" id="KW-1185">Reference proteome</keyword>
<dbReference type="CDD" id="cd06558">
    <property type="entry name" value="crotonase-like"/>
    <property type="match status" value="1"/>
</dbReference>